<accession>A0A2P8ED03</accession>
<sequence length="37" mass="4286">MNESSYNNGSSIYLREERTPIVKEVPKNVNLSYNILI</sequence>
<comment type="caution">
    <text evidence="1">The sequence shown here is derived from an EMBL/GenBank/DDBJ whole genome shotgun (WGS) entry which is preliminary data.</text>
</comment>
<organism evidence="1 2">
    <name type="scientific">Cecembia rubra</name>
    <dbReference type="NCBI Taxonomy" id="1485585"/>
    <lineage>
        <taxon>Bacteria</taxon>
        <taxon>Pseudomonadati</taxon>
        <taxon>Bacteroidota</taxon>
        <taxon>Cytophagia</taxon>
        <taxon>Cytophagales</taxon>
        <taxon>Cyclobacteriaceae</taxon>
        <taxon>Cecembia</taxon>
    </lineage>
</organism>
<gene>
    <name evidence="1" type="ORF">CLV48_101271</name>
</gene>
<evidence type="ECO:0000313" key="2">
    <source>
        <dbReference type="Proteomes" id="UP000240708"/>
    </source>
</evidence>
<reference evidence="1 2" key="1">
    <citation type="submission" date="2018-03" db="EMBL/GenBank/DDBJ databases">
        <title>Genomic Encyclopedia of Archaeal and Bacterial Type Strains, Phase II (KMG-II): from individual species to whole genera.</title>
        <authorList>
            <person name="Goeker M."/>
        </authorList>
    </citation>
    <scope>NUCLEOTIDE SEQUENCE [LARGE SCALE GENOMIC DNA]</scope>
    <source>
        <strain evidence="1 2">DSM 28057</strain>
    </source>
</reference>
<name>A0A2P8ED03_9BACT</name>
<dbReference type="AlphaFoldDB" id="A0A2P8ED03"/>
<proteinExistence type="predicted"/>
<dbReference type="EMBL" id="PYGF01000001">
    <property type="protein sequence ID" value="PSL07341.1"/>
    <property type="molecule type" value="Genomic_DNA"/>
</dbReference>
<protein>
    <submittedName>
        <fullName evidence="1">Uncharacterized protein</fullName>
    </submittedName>
</protein>
<keyword evidence="2" id="KW-1185">Reference proteome</keyword>
<dbReference type="Proteomes" id="UP000240708">
    <property type="component" value="Unassembled WGS sequence"/>
</dbReference>
<evidence type="ECO:0000313" key="1">
    <source>
        <dbReference type="EMBL" id="PSL07341.1"/>
    </source>
</evidence>